<feature type="region of interest" description="Disordered" evidence="1">
    <location>
        <begin position="124"/>
        <end position="172"/>
    </location>
</feature>
<evidence type="ECO:0000313" key="2">
    <source>
        <dbReference type="EMBL" id="TPP41033.1"/>
    </source>
</evidence>
<gene>
    <name evidence="2" type="ORF">CGC20_36920</name>
</gene>
<feature type="region of interest" description="Disordered" evidence="1">
    <location>
        <begin position="212"/>
        <end position="234"/>
    </location>
</feature>
<comment type="caution">
    <text evidence="2">The sequence shown here is derived from an EMBL/GenBank/DDBJ whole genome shotgun (WGS) entry which is preliminary data.</text>
</comment>
<dbReference type="SMR" id="A0A504WYS6"/>
<reference evidence="3" key="1">
    <citation type="submission" date="2019-02" db="EMBL/GenBank/DDBJ databases">
        <title>FDA dAtabase for Regulatory Grade micrObial Sequences (FDA-ARGOS): Supporting development and validation of Infectious Disease Dx tests.</title>
        <authorList>
            <person name="Duncan R."/>
            <person name="Fisher C."/>
            <person name="Tallon L."/>
            <person name="Sadzewicz L."/>
            <person name="Sengamalay N."/>
            <person name="Ott S."/>
            <person name="Godinez A."/>
            <person name="Nagaraj S."/>
            <person name="Vavikolanu K."/>
            <person name="Vyas G."/>
            <person name="Nadendla S."/>
            <person name="Aluvathingal J."/>
            <person name="Sichtig H."/>
        </authorList>
    </citation>
    <scope>NUCLEOTIDE SEQUENCE [LARGE SCALE GENOMIC DNA]</scope>
    <source>
        <strain evidence="3">FDAARGOS_360</strain>
    </source>
</reference>
<evidence type="ECO:0000256" key="1">
    <source>
        <dbReference type="SAM" id="MobiDB-lite"/>
    </source>
</evidence>
<organism evidence="2 3">
    <name type="scientific">Leishmania donovani</name>
    <dbReference type="NCBI Taxonomy" id="5661"/>
    <lineage>
        <taxon>Eukaryota</taxon>
        <taxon>Discoba</taxon>
        <taxon>Euglenozoa</taxon>
        <taxon>Kinetoplastea</taxon>
        <taxon>Metakinetoplastina</taxon>
        <taxon>Trypanosomatida</taxon>
        <taxon>Trypanosomatidae</taxon>
        <taxon>Leishmaniinae</taxon>
        <taxon>Leishmania</taxon>
    </lineage>
</organism>
<proteinExistence type="predicted"/>
<dbReference type="AlphaFoldDB" id="A0A504WYS6"/>
<dbReference type="VEuPathDB" id="TriTrypDB:LdBPK_161540.1"/>
<accession>A0A504WYS6</accession>
<dbReference type="Proteomes" id="UP000318821">
    <property type="component" value="Unassembled WGS sequence"/>
</dbReference>
<evidence type="ECO:0000313" key="3">
    <source>
        <dbReference type="Proteomes" id="UP000318821"/>
    </source>
</evidence>
<sequence length="305" mass="33416">MNTVSSTSTAAAQSPFWVAFENIDTAVPLSKDANAVDGVVVDSETAAHMKEAETSLLRTLQEAHAALHSSQTITTTLATQGETLTYLEECVAENHEEWRQGRREMRRTRHWHTALAHWLRCGKGGSRSQVANKSPGAPPAARRLSGTAPVTDFSTCRRLKRESRTRSETSGGITATQPEAAHFFNADALGDCSAPAKKGNNVQRAAVAEDMSTDVMKSPESTTPPVHCGSRHRAAADKHRVSRCVDVAMCDRMEPTLDEIRGIVGELHDRATMWNAMLTSDVGRMDELIKRTDKTRAKNKKVNLR</sequence>
<name>A0A504WYS6_LEIDO</name>
<dbReference type="VEuPathDB" id="TriTrypDB:LdCL_160020500"/>
<dbReference type="EMBL" id="RHLD01000028">
    <property type="protein sequence ID" value="TPP41033.1"/>
    <property type="molecule type" value="Genomic_DNA"/>
</dbReference>
<dbReference type="VEuPathDB" id="TriTrypDB:LDHU3_16.1840"/>
<protein>
    <submittedName>
        <fullName evidence="2">Uncharacterized protein</fullName>
    </submittedName>
</protein>